<dbReference type="AlphaFoldDB" id="A0A6G9Z417"/>
<accession>A0A6G9Z417</accession>
<dbReference type="RefSeq" id="WP_167487031.1">
    <property type="nucleotide sequence ID" value="NZ_CP046173.1"/>
</dbReference>
<reference evidence="1 2" key="1">
    <citation type="journal article" date="2019" name="ACS Chem. Biol.">
        <title>Identification and Mobilization of a Cryptic Antibiotic Biosynthesis Gene Locus from a Human-Pathogenic Nocardia Isolate.</title>
        <authorList>
            <person name="Herisse M."/>
            <person name="Ishida K."/>
            <person name="Porter J.L."/>
            <person name="Howden B."/>
            <person name="Hertweck C."/>
            <person name="Stinear T.P."/>
            <person name="Pidot S.J."/>
        </authorList>
    </citation>
    <scope>NUCLEOTIDE SEQUENCE [LARGE SCALE GENOMIC DNA]</scope>
    <source>
        <strain evidence="1 2">AUSMDU00012715</strain>
    </source>
</reference>
<dbReference type="Proteomes" id="UP000500953">
    <property type="component" value="Chromosome"/>
</dbReference>
<name>A0A6G9Z417_9NOCA</name>
<gene>
    <name evidence="1" type="ORF">F6W96_17095</name>
</gene>
<sequence length="81" mass="8468">MPGESGLTARCRIAILAVHSTSDAIPLITDHFQRQAVTEHVHAMVAVADDGRDLPANRTAGLGLTAATERPSTEHVATVGL</sequence>
<evidence type="ECO:0000313" key="2">
    <source>
        <dbReference type="Proteomes" id="UP000500953"/>
    </source>
</evidence>
<protein>
    <submittedName>
        <fullName evidence="1">Uncharacterized protein</fullName>
    </submittedName>
</protein>
<organism evidence="1 2">
    <name type="scientific">Nocardia terpenica</name>
    <dbReference type="NCBI Taxonomy" id="455432"/>
    <lineage>
        <taxon>Bacteria</taxon>
        <taxon>Bacillati</taxon>
        <taxon>Actinomycetota</taxon>
        <taxon>Actinomycetes</taxon>
        <taxon>Mycobacteriales</taxon>
        <taxon>Nocardiaceae</taxon>
        <taxon>Nocardia</taxon>
    </lineage>
</organism>
<dbReference type="EMBL" id="CP046173">
    <property type="protein sequence ID" value="QIS19753.1"/>
    <property type="molecule type" value="Genomic_DNA"/>
</dbReference>
<evidence type="ECO:0000313" key="1">
    <source>
        <dbReference type="EMBL" id="QIS19753.1"/>
    </source>
</evidence>
<proteinExistence type="predicted"/>